<keyword evidence="3" id="KW-1185">Reference proteome</keyword>
<dbReference type="OrthoDB" id="3910171at2759"/>
<evidence type="ECO:0000313" key="3">
    <source>
        <dbReference type="Proteomes" id="UP000800038"/>
    </source>
</evidence>
<evidence type="ECO:0000313" key="2">
    <source>
        <dbReference type="EMBL" id="KAF1937665.1"/>
    </source>
</evidence>
<gene>
    <name evidence="2" type="ORF">EJ02DRAFT_458560</name>
</gene>
<protein>
    <submittedName>
        <fullName evidence="2">Uncharacterized protein</fullName>
    </submittedName>
</protein>
<organism evidence="2 3">
    <name type="scientific">Clathrospora elynae</name>
    <dbReference type="NCBI Taxonomy" id="706981"/>
    <lineage>
        <taxon>Eukaryota</taxon>
        <taxon>Fungi</taxon>
        <taxon>Dikarya</taxon>
        <taxon>Ascomycota</taxon>
        <taxon>Pezizomycotina</taxon>
        <taxon>Dothideomycetes</taxon>
        <taxon>Pleosporomycetidae</taxon>
        <taxon>Pleosporales</taxon>
        <taxon>Diademaceae</taxon>
        <taxon>Clathrospora</taxon>
    </lineage>
</organism>
<sequence length="221" mass="24461">MFRAFSFEPASPPAYSVYEAERAAMNVSPTSRAIESQYLPNRPLTPPCTIGDLAMQLNQQSLHIDTHIRCYPRVPLTLQSGEHDSALPTDQMEQPRPTYSRVAASVLRMQRQASSRMQCSSSHVRDISKLAKMIEEQEQCTINEASSRTSSTSTASASSGDDEGVDMEYDLPAQGIEALAGLPAWRCGDARDSRDSCIRVTKSVRMRKRSKGNGVMKRRSS</sequence>
<dbReference type="EMBL" id="ML976130">
    <property type="protein sequence ID" value="KAF1937665.1"/>
    <property type="molecule type" value="Genomic_DNA"/>
</dbReference>
<feature type="region of interest" description="Disordered" evidence="1">
    <location>
        <begin position="140"/>
        <end position="167"/>
    </location>
</feature>
<dbReference type="Proteomes" id="UP000800038">
    <property type="component" value="Unassembled WGS sequence"/>
</dbReference>
<dbReference type="AlphaFoldDB" id="A0A6A5SAQ5"/>
<name>A0A6A5SAQ5_9PLEO</name>
<feature type="compositionally biased region" description="Low complexity" evidence="1">
    <location>
        <begin position="145"/>
        <end position="159"/>
    </location>
</feature>
<proteinExistence type="predicted"/>
<evidence type="ECO:0000256" key="1">
    <source>
        <dbReference type="SAM" id="MobiDB-lite"/>
    </source>
</evidence>
<reference evidence="2" key="1">
    <citation type="journal article" date="2020" name="Stud. Mycol.">
        <title>101 Dothideomycetes genomes: a test case for predicting lifestyles and emergence of pathogens.</title>
        <authorList>
            <person name="Haridas S."/>
            <person name="Albert R."/>
            <person name="Binder M."/>
            <person name="Bloem J."/>
            <person name="Labutti K."/>
            <person name="Salamov A."/>
            <person name="Andreopoulos B."/>
            <person name="Baker S."/>
            <person name="Barry K."/>
            <person name="Bills G."/>
            <person name="Bluhm B."/>
            <person name="Cannon C."/>
            <person name="Castanera R."/>
            <person name="Culley D."/>
            <person name="Daum C."/>
            <person name="Ezra D."/>
            <person name="Gonzalez J."/>
            <person name="Henrissat B."/>
            <person name="Kuo A."/>
            <person name="Liang C."/>
            <person name="Lipzen A."/>
            <person name="Lutzoni F."/>
            <person name="Magnuson J."/>
            <person name="Mondo S."/>
            <person name="Nolan M."/>
            <person name="Ohm R."/>
            <person name="Pangilinan J."/>
            <person name="Park H.-J."/>
            <person name="Ramirez L."/>
            <person name="Alfaro M."/>
            <person name="Sun H."/>
            <person name="Tritt A."/>
            <person name="Yoshinaga Y."/>
            <person name="Zwiers L.-H."/>
            <person name="Turgeon B."/>
            <person name="Goodwin S."/>
            <person name="Spatafora J."/>
            <person name="Crous P."/>
            <person name="Grigoriev I."/>
        </authorList>
    </citation>
    <scope>NUCLEOTIDE SEQUENCE</scope>
    <source>
        <strain evidence="2">CBS 161.51</strain>
    </source>
</reference>
<accession>A0A6A5SAQ5</accession>